<dbReference type="PANTHER" id="PTHR43547:SF2">
    <property type="entry name" value="HYBRID SIGNAL TRANSDUCTION HISTIDINE KINASE C"/>
    <property type="match status" value="1"/>
</dbReference>
<protein>
    <recommendedName>
        <fullName evidence="2">histidine kinase</fullName>
        <ecNumber evidence="2">2.7.13.3</ecNumber>
    </recommendedName>
</protein>
<dbReference type="Pfam" id="PF07495">
    <property type="entry name" value="Y_Y_Y"/>
    <property type="match status" value="1"/>
</dbReference>
<dbReference type="Gene3D" id="3.40.50.2300">
    <property type="match status" value="1"/>
</dbReference>
<dbReference type="Pfam" id="PF07494">
    <property type="entry name" value="Reg_prop"/>
    <property type="match status" value="2"/>
</dbReference>
<dbReference type="PROSITE" id="PS50109">
    <property type="entry name" value="HIS_KIN"/>
    <property type="match status" value="1"/>
</dbReference>
<dbReference type="PRINTS" id="PR00344">
    <property type="entry name" value="BCTRLSENSOR"/>
</dbReference>
<dbReference type="Pfam" id="PF12833">
    <property type="entry name" value="HTH_18"/>
    <property type="match status" value="1"/>
</dbReference>
<dbReference type="Gene3D" id="3.30.565.10">
    <property type="entry name" value="Histidine kinase-like ATPase, C-terminal domain"/>
    <property type="match status" value="1"/>
</dbReference>
<dbReference type="InterPro" id="IPR036890">
    <property type="entry name" value="HATPase_C_sf"/>
</dbReference>
<dbReference type="FunFam" id="2.60.40.10:FF:000791">
    <property type="entry name" value="Two-component system sensor histidine kinase/response regulator"/>
    <property type="match status" value="1"/>
</dbReference>
<dbReference type="eggNOG" id="COG3292">
    <property type="taxonomic scope" value="Bacteria"/>
</dbReference>
<dbReference type="InterPro" id="IPR005467">
    <property type="entry name" value="His_kinase_dom"/>
</dbReference>
<accession>E7RM30</accession>
<dbReference type="SUPFAM" id="SSF52172">
    <property type="entry name" value="CheY-like"/>
    <property type="match status" value="1"/>
</dbReference>
<evidence type="ECO:0000256" key="6">
    <source>
        <dbReference type="ARBA" id="ARBA00023163"/>
    </source>
</evidence>
<dbReference type="GO" id="GO:0043565">
    <property type="term" value="F:sequence-specific DNA binding"/>
    <property type="evidence" value="ECO:0007669"/>
    <property type="project" value="InterPro"/>
</dbReference>
<dbReference type="eggNOG" id="COG0745">
    <property type="taxonomic scope" value="Bacteria"/>
</dbReference>
<dbReference type="SMART" id="SM00387">
    <property type="entry name" value="HATPase_c"/>
    <property type="match status" value="1"/>
</dbReference>
<dbReference type="InterPro" id="IPR009057">
    <property type="entry name" value="Homeodomain-like_sf"/>
</dbReference>
<dbReference type="SUPFAM" id="SSF63829">
    <property type="entry name" value="Calcium-dependent phosphotriesterase"/>
    <property type="match status" value="2"/>
</dbReference>
<evidence type="ECO:0000256" key="8">
    <source>
        <dbReference type="SAM" id="Phobius"/>
    </source>
</evidence>
<keyword evidence="5" id="KW-0238">DNA-binding</keyword>
<dbReference type="SUPFAM" id="SSF46689">
    <property type="entry name" value="Homeodomain-like"/>
    <property type="match status" value="1"/>
</dbReference>
<proteinExistence type="predicted"/>
<dbReference type="STRING" id="28134.SAMN05444288_0667"/>
<dbReference type="InterPro" id="IPR018062">
    <property type="entry name" value="HTH_AraC-typ_CS"/>
</dbReference>
<keyword evidence="8" id="KW-0472">Membrane</keyword>
<dbReference type="Gene3D" id="1.10.10.60">
    <property type="entry name" value="Homeodomain-like"/>
    <property type="match status" value="1"/>
</dbReference>
<dbReference type="Gene3D" id="2.60.40.10">
    <property type="entry name" value="Immunoglobulins"/>
    <property type="match status" value="1"/>
</dbReference>
<dbReference type="InterPro" id="IPR003661">
    <property type="entry name" value="HisK_dim/P_dom"/>
</dbReference>
<evidence type="ECO:0000256" key="3">
    <source>
        <dbReference type="ARBA" id="ARBA00022553"/>
    </source>
</evidence>
<gene>
    <name evidence="12" type="ORF">HMPREF0663_10180</name>
</gene>
<evidence type="ECO:0000256" key="4">
    <source>
        <dbReference type="ARBA" id="ARBA00023015"/>
    </source>
</evidence>
<sequence>MQKYLVILYLVLFPLSAASQFLLSRMVSSISNLHVNDLVQDDQGFMWIATAKGLCRYDGVGYNVFYHLQRQPRSIGSDNVNALYFDGRDLWCATGDGVSMFDMNTWQFTNYRMKHHMGSYCLGFFFSGRHLYTYGYGGIYEVRKGSGRLVPVINFEGQVVQRAIVDSHGQIWVVCDGNEVMCFDASMNLCRKIDFGATKEVYSIYQAPGCNILLGTKNGLVALDKDTYTFLPSAVPPALMHMSVKYIKGYAPGKVVIGTKDNELKFFDFYKSNFIHFPNTDASLYTGIMDLTCSYADRSGNLWLGTFNNGVKYLFQKKIFDTDEALIAGLKDKFVTRIRDDHHGNLWIGTRYSGLVRYNKRGHAITEYNSRTSAIFRQLGNFIQSLFIDSSNRLWVCNENSLLVFDITGGTLSLKKSFADVGNIVTIAEDSRGRIWTGSSFKGITIYSSDLQMEKSFLPATGKSNNITCLVPLSASTMLFSVYGDNIYYIDVNSLRTRALDPKYLTMFKNVVNMKRISGNRIVIGTYGNGLMVYHPQRRRLAVFSYSDGLRSNDILGIEEDKLANLWVSSSFGLYRINLITDKVRPYFMTDGTAGDQYHEKSECMTDEGEILFGGNHGVTQVLCRNINNTARNVPVLLADLKVFNKSVPISTEGEKGILTRHISRTRKIELKHDENVFSIDFIGLTYETPKNIEYAYKLEGFDKDWNYTGEYNRASYSNLPAATYVFKVKIKNGADEWEREHTLLTIKVLPSPWMTPWVIMVYITLFFLVLFLINRVYIRLKLKKERAIMESNEIRREKRLAQMKVSFFTNISHELRTPLTMIYDPIKILLKDKTINNPESQSLLTLIDKNSERLLKLVNQLLDYGRLKNDTLKLSVSDNDCVIQIVDIVNVYKLYAAEKNITISLTCPYEQMVVFYDPDKMDKILNNLLLNAVKYTPMGGHVNVSVELERRLIGSGDASTTRHFLVLEVEDDGNGVEESLLPGIFDRFKRLVKGDETSKIMGNGVGLNYVKHLVDNHKGTITARNRAEKGMVFTVTIPVDETAYTADEITFKDADSILAQRDGIFTGDDPFVNDTDTDAANELIVGERKRILVVEDNNEMVVLLRNILQDHYTIDAAANGIEALEWIRESGPDLVISDVMMPRMDGFALCGAIKKDVMLCHIPVILLTAKTLDKDKIKGYKEGADMYLNKPFNPELLLSMIGNVFHRSTYNQKLIARTSGGYTAEEREELDKINSEMSPLDKRFLDRLNSYIDKHIADSDLNVNTLGRDLGFSRTNFYRKVKSLTGMMPNDFLRVFRLNRSVELIKLREYPLNEIGFMVGFGTQSHFSSCFKKHFGISPKDYLTGYK</sequence>
<dbReference type="InterPro" id="IPR011110">
    <property type="entry name" value="Reg_prop"/>
</dbReference>
<keyword evidence="4" id="KW-0805">Transcription regulation</keyword>
<dbReference type="EC" id="2.7.13.3" evidence="2"/>
<feature type="transmembrane region" description="Helical" evidence="8">
    <location>
        <begin position="758"/>
        <end position="779"/>
    </location>
</feature>
<evidence type="ECO:0000256" key="5">
    <source>
        <dbReference type="ARBA" id="ARBA00023125"/>
    </source>
</evidence>
<dbReference type="RefSeq" id="WP_004368851.1">
    <property type="nucleotide sequence ID" value="NZ_GL833119.1"/>
</dbReference>
<dbReference type="SUPFAM" id="SSF55874">
    <property type="entry name" value="ATPase domain of HSP90 chaperone/DNA topoisomerase II/histidine kinase"/>
    <property type="match status" value="1"/>
</dbReference>
<dbReference type="HOGENOM" id="CLU_000445_28_1_10"/>
<comment type="caution">
    <text evidence="12">The sequence shown here is derived from an EMBL/GenBank/DDBJ whole genome shotgun (WGS) entry which is preliminary data.</text>
</comment>
<dbReference type="InterPro" id="IPR018060">
    <property type="entry name" value="HTH_AraC"/>
</dbReference>
<dbReference type="SUPFAM" id="SSF47384">
    <property type="entry name" value="Homodimeric domain of signal transducing histidine kinase"/>
    <property type="match status" value="1"/>
</dbReference>
<dbReference type="Pfam" id="PF00072">
    <property type="entry name" value="Response_reg"/>
    <property type="match status" value="1"/>
</dbReference>
<dbReference type="PROSITE" id="PS01124">
    <property type="entry name" value="HTH_ARAC_FAMILY_2"/>
    <property type="match status" value="1"/>
</dbReference>
<evidence type="ECO:0000313" key="12">
    <source>
        <dbReference type="EMBL" id="EFZ37811.1"/>
    </source>
</evidence>
<dbReference type="InterPro" id="IPR011123">
    <property type="entry name" value="Y_Y_Y"/>
</dbReference>
<dbReference type="InterPro" id="IPR015943">
    <property type="entry name" value="WD40/YVTN_repeat-like_dom_sf"/>
</dbReference>
<keyword evidence="6" id="KW-0804">Transcription</keyword>
<dbReference type="Pfam" id="PF02518">
    <property type="entry name" value="HATPase_c"/>
    <property type="match status" value="1"/>
</dbReference>
<evidence type="ECO:0000256" key="2">
    <source>
        <dbReference type="ARBA" id="ARBA00012438"/>
    </source>
</evidence>
<feature type="modified residue" description="4-aspartylphosphate" evidence="7">
    <location>
        <position position="1139"/>
    </location>
</feature>
<dbReference type="GO" id="GO:0000155">
    <property type="term" value="F:phosphorelay sensor kinase activity"/>
    <property type="evidence" value="ECO:0007669"/>
    <property type="project" value="InterPro"/>
</dbReference>
<feature type="domain" description="HTH araC/xylS-type" evidence="9">
    <location>
        <begin position="1247"/>
        <end position="1346"/>
    </location>
</feature>
<dbReference type="InterPro" id="IPR013783">
    <property type="entry name" value="Ig-like_fold"/>
</dbReference>
<dbReference type="eggNOG" id="COG5002">
    <property type="taxonomic scope" value="Bacteria"/>
</dbReference>
<dbReference type="SMART" id="SM00448">
    <property type="entry name" value="REC"/>
    <property type="match status" value="1"/>
</dbReference>
<evidence type="ECO:0000259" key="10">
    <source>
        <dbReference type="PROSITE" id="PS50109"/>
    </source>
</evidence>
<evidence type="ECO:0000256" key="7">
    <source>
        <dbReference type="PROSITE-ProRule" id="PRU00169"/>
    </source>
</evidence>
<dbReference type="InterPro" id="IPR004358">
    <property type="entry name" value="Sig_transdc_His_kin-like_C"/>
</dbReference>
<dbReference type="Pfam" id="PF00512">
    <property type="entry name" value="HisKA"/>
    <property type="match status" value="1"/>
</dbReference>
<evidence type="ECO:0000259" key="9">
    <source>
        <dbReference type="PROSITE" id="PS01124"/>
    </source>
</evidence>
<dbReference type="InterPro" id="IPR001789">
    <property type="entry name" value="Sig_transdc_resp-reg_receiver"/>
</dbReference>
<dbReference type="FunFam" id="1.10.287.130:FF:000045">
    <property type="entry name" value="Two-component system sensor histidine kinase/response regulator"/>
    <property type="match status" value="1"/>
</dbReference>
<keyword evidence="8" id="KW-1133">Transmembrane helix</keyword>
<organism evidence="12 13">
    <name type="scientific">Hoylesella oralis ATCC 33269</name>
    <dbReference type="NCBI Taxonomy" id="873533"/>
    <lineage>
        <taxon>Bacteria</taxon>
        <taxon>Pseudomonadati</taxon>
        <taxon>Bacteroidota</taxon>
        <taxon>Bacteroidia</taxon>
        <taxon>Bacteroidales</taxon>
        <taxon>Prevotellaceae</taxon>
        <taxon>Hoylesella</taxon>
    </lineage>
</organism>
<dbReference type="Gene3D" id="2.130.10.10">
    <property type="entry name" value="YVTN repeat-like/Quinoprotein amine dehydrogenase"/>
    <property type="match status" value="2"/>
</dbReference>
<dbReference type="InterPro" id="IPR036097">
    <property type="entry name" value="HisK_dim/P_sf"/>
</dbReference>
<dbReference type="EMBL" id="AEPE02000002">
    <property type="protein sequence ID" value="EFZ37811.1"/>
    <property type="molecule type" value="Genomic_DNA"/>
</dbReference>
<dbReference type="Proteomes" id="UP000005580">
    <property type="component" value="Unassembled WGS sequence"/>
</dbReference>
<keyword evidence="8" id="KW-0812">Transmembrane</keyword>
<feature type="domain" description="Response regulatory" evidence="11">
    <location>
        <begin position="1091"/>
        <end position="1206"/>
    </location>
</feature>
<dbReference type="PANTHER" id="PTHR43547">
    <property type="entry name" value="TWO-COMPONENT HISTIDINE KINASE"/>
    <property type="match status" value="1"/>
</dbReference>
<evidence type="ECO:0000256" key="1">
    <source>
        <dbReference type="ARBA" id="ARBA00000085"/>
    </source>
</evidence>
<evidence type="ECO:0000259" key="11">
    <source>
        <dbReference type="PROSITE" id="PS50110"/>
    </source>
</evidence>
<dbReference type="SMART" id="SM00342">
    <property type="entry name" value="HTH_ARAC"/>
    <property type="match status" value="1"/>
</dbReference>
<keyword evidence="3 7" id="KW-0597">Phosphoprotein</keyword>
<dbReference type="InterPro" id="IPR003594">
    <property type="entry name" value="HATPase_dom"/>
</dbReference>
<dbReference type="GO" id="GO:0003700">
    <property type="term" value="F:DNA-binding transcription factor activity"/>
    <property type="evidence" value="ECO:0007669"/>
    <property type="project" value="InterPro"/>
</dbReference>
<dbReference type="Gene3D" id="1.10.287.130">
    <property type="match status" value="1"/>
</dbReference>
<name>E7RM30_9BACT</name>
<dbReference type="InterPro" id="IPR011006">
    <property type="entry name" value="CheY-like_superfamily"/>
</dbReference>
<evidence type="ECO:0000313" key="13">
    <source>
        <dbReference type="Proteomes" id="UP000005580"/>
    </source>
</evidence>
<dbReference type="SMART" id="SM00388">
    <property type="entry name" value="HisKA"/>
    <property type="match status" value="1"/>
</dbReference>
<dbReference type="PROSITE" id="PS00041">
    <property type="entry name" value="HTH_ARAC_FAMILY_1"/>
    <property type="match status" value="1"/>
</dbReference>
<keyword evidence="13" id="KW-1185">Reference proteome</keyword>
<comment type="catalytic activity">
    <reaction evidence="1">
        <text>ATP + protein L-histidine = ADP + protein N-phospho-L-histidine.</text>
        <dbReference type="EC" id="2.7.13.3"/>
    </reaction>
</comment>
<dbReference type="PROSITE" id="PS50110">
    <property type="entry name" value="RESPONSE_REGULATORY"/>
    <property type="match status" value="1"/>
</dbReference>
<reference evidence="12" key="1">
    <citation type="submission" date="2011-01" db="EMBL/GenBank/DDBJ databases">
        <authorList>
            <person name="Muzny D."/>
            <person name="Qin X."/>
            <person name="Buhay C."/>
            <person name="Dugan-Rocha S."/>
            <person name="Ding Y."/>
            <person name="Chen G."/>
            <person name="Hawes A."/>
            <person name="Holder M."/>
            <person name="Jhangiani S."/>
            <person name="Johnson A."/>
            <person name="Khan Z."/>
            <person name="Li Z."/>
            <person name="Liu W."/>
            <person name="Liu X."/>
            <person name="Perez L."/>
            <person name="Shen H."/>
            <person name="Wang Q."/>
            <person name="Watt J."/>
            <person name="Xi L."/>
            <person name="Xin Y."/>
            <person name="Zhou J."/>
            <person name="Deng J."/>
            <person name="Jiang H."/>
            <person name="Liu Y."/>
            <person name="Qu J."/>
            <person name="Song X.-Z."/>
            <person name="Zhang L."/>
            <person name="Villasana D."/>
            <person name="Johnson A."/>
            <person name="Liu J."/>
            <person name="Liyanage D."/>
            <person name="Lorensuhewa L."/>
            <person name="Robinson T."/>
            <person name="Song A."/>
            <person name="Song B.-B."/>
            <person name="Dinh H."/>
            <person name="Thornton R."/>
            <person name="Coyle M."/>
            <person name="Francisco L."/>
            <person name="Jackson L."/>
            <person name="Javaid M."/>
            <person name="Korchina V."/>
            <person name="Kovar C."/>
            <person name="Mata R."/>
            <person name="Mathew T."/>
            <person name="Ngo R."/>
            <person name="Nguyen L."/>
            <person name="Nguyen N."/>
            <person name="Okwuonu G."/>
            <person name="Ongeri F."/>
            <person name="Pham C."/>
            <person name="Simmons D."/>
            <person name="Wilczek-Boney K."/>
            <person name="Hale W."/>
            <person name="Jakkamsetti A."/>
            <person name="Pham P."/>
            <person name="Ruth R."/>
            <person name="San Lucas F."/>
            <person name="Warren J."/>
            <person name="Zhang J."/>
            <person name="Zhao Z."/>
            <person name="Zhou C."/>
            <person name="Zhu D."/>
            <person name="Lee S."/>
            <person name="Bess C."/>
            <person name="Blankenburg K."/>
            <person name="Forbes L."/>
            <person name="Fu Q."/>
            <person name="Gubbala S."/>
            <person name="Hirani K."/>
            <person name="Jayaseelan J.C."/>
            <person name="Lara F."/>
            <person name="Munidasa M."/>
            <person name="Palculict T."/>
            <person name="Patil S."/>
            <person name="Pu L.-L."/>
            <person name="Saada N."/>
            <person name="Tang L."/>
            <person name="Weissenberger G."/>
            <person name="Zhu Y."/>
            <person name="Hemphill L."/>
            <person name="Shang Y."/>
            <person name="Youmans B."/>
            <person name="Ayvaz T."/>
            <person name="Ross M."/>
            <person name="Santibanez J."/>
            <person name="Aqrawi P."/>
            <person name="Gross S."/>
            <person name="Joshi V."/>
            <person name="Fowler G."/>
            <person name="Nazareth L."/>
            <person name="Reid J."/>
            <person name="Worley K."/>
            <person name="Petrosino J."/>
            <person name="Highlander S."/>
            <person name="Gibbs R."/>
        </authorList>
    </citation>
    <scope>NUCLEOTIDE SEQUENCE [LARGE SCALE GENOMIC DNA]</scope>
    <source>
        <strain evidence="12">ATCC 33269</strain>
    </source>
</reference>
<feature type="domain" description="Histidine kinase" evidence="10">
    <location>
        <begin position="811"/>
        <end position="1042"/>
    </location>
</feature>
<dbReference type="CDD" id="cd00082">
    <property type="entry name" value="HisKA"/>
    <property type="match status" value="1"/>
</dbReference>